<organism evidence="4 5">
    <name type="scientific">Vireo altiloquus</name>
    <name type="common">Black-whiskered vireo</name>
    <name type="synonym">Muscicapa altiloqua</name>
    <dbReference type="NCBI Taxonomy" id="34956"/>
    <lineage>
        <taxon>Eukaryota</taxon>
        <taxon>Metazoa</taxon>
        <taxon>Chordata</taxon>
        <taxon>Craniata</taxon>
        <taxon>Vertebrata</taxon>
        <taxon>Euteleostomi</taxon>
        <taxon>Archelosauria</taxon>
        <taxon>Archosauria</taxon>
        <taxon>Dinosauria</taxon>
        <taxon>Saurischia</taxon>
        <taxon>Theropoda</taxon>
        <taxon>Coelurosauria</taxon>
        <taxon>Aves</taxon>
        <taxon>Neognathae</taxon>
        <taxon>Neoaves</taxon>
        <taxon>Telluraves</taxon>
        <taxon>Australaves</taxon>
        <taxon>Passeriformes</taxon>
        <taxon>Corvoidea</taxon>
        <taxon>Vireonidae</taxon>
        <taxon>Vireoninae</taxon>
        <taxon>Vireo</taxon>
    </lineage>
</organism>
<dbReference type="AlphaFoldDB" id="A0A7K5LRP3"/>
<evidence type="ECO:0000256" key="2">
    <source>
        <dbReference type="SAM" id="MobiDB-lite"/>
    </source>
</evidence>
<dbReference type="FunFam" id="3.90.640.90:FF:000002">
    <property type="entry name" value="BTG anti-proliferation factor 4"/>
    <property type="match status" value="1"/>
</dbReference>
<protein>
    <submittedName>
        <fullName evidence="4">B915 protein</fullName>
    </submittedName>
</protein>
<feature type="non-terminal residue" evidence="4">
    <location>
        <position position="230"/>
    </location>
</feature>
<evidence type="ECO:0000313" key="5">
    <source>
        <dbReference type="Proteomes" id="UP000589495"/>
    </source>
</evidence>
<dbReference type="SUPFAM" id="SSF160696">
    <property type="entry name" value="BTG domain-like"/>
    <property type="match status" value="1"/>
</dbReference>
<dbReference type="Gene3D" id="3.90.640.90">
    <property type="entry name" value="Anti-proliferative protein, N-terminal domain"/>
    <property type="match status" value="1"/>
</dbReference>
<dbReference type="Proteomes" id="UP000589495">
    <property type="component" value="Unassembled WGS sequence"/>
</dbReference>
<evidence type="ECO:0000256" key="1">
    <source>
        <dbReference type="ARBA" id="ARBA00007989"/>
    </source>
</evidence>
<dbReference type="PANTHER" id="PTHR22978">
    <property type="entry name" value="B-CELL TRANSLOCATION GENE"/>
    <property type="match status" value="1"/>
</dbReference>
<dbReference type="GO" id="GO:0005737">
    <property type="term" value="C:cytoplasm"/>
    <property type="evidence" value="ECO:0007669"/>
    <property type="project" value="TreeGrafter"/>
</dbReference>
<keyword evidence="5" id="KW-1185">Reference proteome</keyword>
<dbReference type="PRINTS" id="PR00310">
    <property type="entry name" value="ANTIPRLFBTG1"/>
</dbReference>
<accession>A0A7K5LRP3</accession>
<evidence type="ECO:0000313" key="4">
    <source>
        <dbReference type="EMBL" id="NWT20813.1"/>
    </source>
</evidence>
<dbReference type="GO" id="GO:0005634">
    <property type="term" value="C:nucleus"/>
    <property type="evidence" value="ECO:0007669"/>
    <property type="project" value="TreeGrafter"/>
</dbReference>
<comment type="caution">
    <text evidence="4">The sequence shown here is derived from an EMBL/GenBank/DDBJ whole genome shotgun (WGS) entry which is preliminary data.</text>
</comment>
<evidence type="ECO:0000259" key="3">
    <source>
        <dbReference type="PROSITE" id="PS01203"/>
    </source>
</evidence>
<feature type="non-terminal residue" evidence="4">
    <location>
        <position position="1"/>
    </location>
</feature>
<sequence>MKDEIAAAVFFITKLVKREGRLSRDEVERFAARLTTVLFEKYKSHWYPENPCRGEAFRCIRINKQQPWDPLLDQACVESGVDFSRLGLPEELTVWVDPFEVSCRYGERNEPFAVVRFTGEENPELPQQINLAVGRAALDNHSSSSSDEESFSKEPKAIPTVSNPNSVYQFSDFWKTPLQPWCPYLHRTSYEAHGSHFGQPRGYRGYRSYRPTGAFSGPRLDRYHWVNTKR</sequence>
<dbReference type="InterPro" id="IPR036054">
    <property type="entry name" value="BTG-like_sf"/>
</dbReference>
<reference evidence="4 5" key="1">
    <citation type="submission" date="2019-09" db="EMBL/GenBank/DDBJ databases">
        <title>Bird 10,000 Genomes (B10K) Project - Family phase.</title>
        <authorList>
            <person name="Zhang G."/>
        </authorList>
    </citation>
    <scope>NUCLEOTIDE SEQUENCE [LARGE SCALE GENOMIC DNA]</scope>
    <source>
        <strain evidence="4">B10K-DU-001-22</strain>
        <tissue evidence="4">Muscle</tissue>
    </source>
</reference>
<comment type="similarity">
    <text evidence="1">Belongs to the BTG family.</text>
</comment>
<feature type="domain" description="Anti-proliferative protein" evidence="3">
    <location>
        <begin position="88"/>
        <end position="107"/>
    </location>
</feature>
<dbReference type="InterPro" id="IPR033332">
    <property type="entry name" value="BTG"/>
</dbReference>
<dbReference type="PROSITE" id="PS01203">
    <property type="entry name" value="BTG_2"/>
    <property type="match status" value="1"/>
</dbReference>
<gene>
    <name evidence="4" type="primary">B915</name>
    <name evidence="4" type="ORF">VIRALT_R06082</name>
</gene>
<dbReference type="InterPro" id="IPR002087">
    <property type="entry name" value="Anti_prolifrtn"/>
</dbReference>
<name>A0A7K5LRP3_VIRAL</name>
<dbReference type="PANTHER" id="PTHR22978:SF5">
    <property type="entry name" value="PROTEIN BTG4"/>
    <property type="match status" value="1"/>
</dbReference>
<dbReference type="SMART" id="SM00099">
    <property type="entry name" value="btg1"/>
    <property type="match status" value="1"/>
</dbReference>
<dbReference type="EMBL" id="VZRF01014807">
    <property type="protein sequence ID" value="NWT20813.1"/>
    <property type="molecule type" value="Genomic_DNA"/>
</dbReference>
<dbReference type="Pfam" id="PF07742">
    <property type="entry name" value="BTG"/>
    <property type="match status" value="1"/>
</dbReference>
<proteinExistence type="inferred from homology"/>
<feature type="region of interest" description="Disordered" evidence="2">
    <location>
        <begin position="138"/>
        <end position="158"/>
    </location>
</feature>